<feature type="region of interest" description="Disordered" evidence="1">
    <location>
        <begin position="1"/>
        <end position="83"/>
    </location>
</feature>
<evidence type="ECO:0000313" key="3">
    <source>
        <dbReference type="Proteomes" id="UP001174936"/>
    </source>
</evidence>
<organism evidence="2 3">
    <name type="scientific">Cercophora newfieldiana</name>
    <dbReference type="NCBI Taxonomy" id="92897"/>
    <lineage>
        <taxon>Eukaryota</taxon>
        <taxon>Fungi</taxon>
        <taxon>Dikarya</taxon>
        <taxon>Ascomycota</taxon>
        <taxon>Pezizomycotina</taxon>
        <taxon>Sordariomycetes</taxon>
        <taxon>Sordariomycetidae</taxon>
        <taxon>Sordariales</taxon>
        <taxon>Lasiosphaeriaceae</taxon>
        <taxon>Cercophora</taxon>
    </lineage>
</organism>
<comment type="caution">
    <text evidence="2">The sequence shown here is derived from an EMBL/GenBank/DDBJ whole genome shotgun (WGS) entry which is preliminary data.</text>
</comment>
<name>A0AA39YRS1_9PEZI</name>
<proteinExistence type="predicted"/>
<evidence type="ECO:0000256" key="1">
    <source>
        <dbReference type="SAM" id="MobiDB-lite"/>
    </source>
</evidence>
<accession>A0AA39YRS1</accession>
<dbReference type="EMBL" id="JAULSV010000001">
    <property type="protein sequence ID" value="KAK0657448.1"/>
    <property type="molecule type" value="Genomic_DNA"/>
</dbReference>
<reference evidence="2" key="1">
    <citation type="submission" date="2023-06" db="EMBL/GenBank/DDBJ databases">
        <title>Genome-scale phylogeny and comparative genomics of the fungal order Sordariales.</title>
        <authorList>
            <consortium name="Lawrence Berkeley National Laboratory"/>
            <person name="Hensen N."/>
            <person name="Bonometti L."/>
            <person name="Westerberg I."/>
            <person name="Brannstrom I.O."/>
            <person name="Guillou S."/>
            <person name="Cros-Aarteil S."/>
            <person name="Calhoun S."/>
            <person name="Haridas S."/>
            <person name="Kuo A."/>
            <person name="Mondo S."/>
            <person name="Pangilinan J."/>
            <person name="Riley R."/>
            <person name="Labutti K."/>
            <person name="Andreopoulos B."/>
            <person name="Lipzen A."/>
            <person name="Chen C."/>
            <person name="Yanf M."/>
            <person name="Daum C."/>
            <person name="Ng V."/>
            <person name="Clum A."/>
            <person name="Steindorff A."/>
            <person name="Ohm R."/>
            <person name="Martin F."/>
            <person name="Silar P."/>
            <person name="Natvig D."/>
            <person name="Lalanne C."/>
            <person name="Gautier V."/>
            <person name="Ament-Velasquez S.L."/>
            <person name="Kruys A."/>
            <person name="Hutchinson M.I."/>
            <person name="Powell A.J."/>
            <person name="Barry K."/>
            <person name="Miller A.N."/>
            <person name="Grigoriev I.V."/>
            <person name="Debuchy R."/>
            <person name="Gladieux P."/>
            <person name="Thoren M.H."/>
            <person name="Johannesson H."/>
        </authorList>
    </citation>
    <scope>NUCLEOTIDE SEQUENCE</scope>
    <source>
        <strain evidence="2">SMH2532-1</strain>
    </source>
</reference>
<feature type="compositionally biased region" description="Low complexity" evidence="1">
    <location>
        <begin position="36"/>
        <end position="58"/>
    </location>
</feature>
<sequence length="106" mass="11027">MAPRPPSSPRLFSRLSHASSEADDERSSIGSADIPSRMSPDRSSSGGRSRSSANSGRRINPGGNGNGNGNGGSSFAHEDTRPTSSKELAGFYAYSFAAEVYVVCGQ</sequence>
<keyword evidence="3" id="KW-1185">Reference proteome</keyword>
<evidence type="ECO:0000313" key="2">
    <source>
        <dbReference type="EMBL" id="KAK0657448.1"/>
    </source>
</evidence>
<feature type="compositionally biased region" description="Gly residues" evidence="1">
    <location>
        <begin position="62"/>
        <end position="72"/>
    </location>
</feature>
<gene>
    <name evidence="2" type="ORF">B0T16DRAFT_60513</name>
</gene>
<protein>
    <submittedName>
        <fullName evidence="2">Uncharacterized protein</fullName>
    </submittedName>
</protein>
<dbReference type="AlphaFoldDB" id="A0AA39YRS1"/>
<dbReference type="Proteomes" id="UP001174936">
    <property type="component" value="Unassembled WGS sequence"/>
</dbReference>